<dbReference type="SUPFAM" id="SSF56784">
    <property type="entry name" value="HAD-like"/>
    <property type="match status" value="1"/>
</dbReference>
<evidence type="ECO:0000256" key="8">
    <source>
        <dbReference type="ARBA" id="ARBA00022989"/>
    </source>
</evidence>
<feature type="transmembrane region" description="Helical" evidence="10">
    <location>
        <begin position="598"/>
        <end position="617"/>
    </location>
</feature>
<dbReference type="Pfam" id="PF00403">
    <property type="entry name" value="HMA"/>
    <property type="match status" value="3"/>
</dbReference>
<dbReference type="InterPro" id="IPR018303">
    <property type="entry name" value="ATPase_P-typ_P_site"/>
</dbReference>
<feature type="transmembrane region" description="Helical" evidence="10">
    <location>
        <begin position="838"/>
        <end position="861"/>
    </location>
</feature>
<dbReference type="PROSITE" id="PS50846">
    <property type="entry name" value="HMA_2"/>
    <property type="match status" value="3"/>
</dbReference>
<evidence type="ECO:0000256" key="7">
    <source>
        <dbReference type="ARBA" id="ARBA00022967"/>
    </source>
</evidence>
<dbReference type="GO" id="GO:0043682">
    <property type="term" value="F:P-type divalent copper transporter activity"/>
    <property type="evidence" value="ECO:0007669"/>
    <property type="project" value="TreeGrafter"/>
</dbReference>
<dbReference type="PROSITE" id="PS00154">
    <property type="entry name" value="ATPASE_E1_E2"/>
    <property type="match status" value="1"/>
</dbReference>
<comment type="similarity">
    <text evidence="2 10">Belongs to the cation transport ATPase (P-type) (TC 3.A.3) family. Type IB subfamily.</text>
</comment>
<comment type="caution">
    <text evidence="13">The sequence shown here is derived from an EMBL/GenBank/DDBJ whole genome shotgun (WGS) entry which is preliminary data.</text>
</comment>
<feature type="domain" description="HMA" evidence="12">
    <location>
        <begin position="282"/>
        <end position="347"/>
    </location>
</feature>
<dbReference type="InterPro" id="IPR036163">
    <property type="entry name" value="HMA_dom_sf"/>
</dbReference>
<protein>
    <recommendedName>
        <fullName evidence="12">HMA domain-containing protein</fullName>
    </recommendedName>
</protein>
<feature type="transmembrane region" description="Helical" evidence="10">
    <location>
        <begin position="466"/>
        <end position="493"/>
    </location>
</feature>
<keyword evidence="9 10" id="KW-0472">Membrane</keyword>
<evidence type="ECO:0000256" key="2">
    <source>
        <dbReference type="ARBA" id="ARBA00006024"/>
    </source>
</evidence>
<dbReference type="Pfam" id="PF00122">
    <property type="entry name" value="E1-E2_ATPase"/>
    <property type="match status" value="1"/>
</dbReference>
<proteinExistence type="inferred from homology"/>
<feature type="domain" description="HMA" evidence="12">
    <location>
        <begin position="192"/>
        <end position="257"/>
    </location>
</feature>
<keyword evidence="4 10" id="KW-0479">Metal-binding</keyword>
<dbReference type="PANTHER" id="PTHR43520">
    <property type="entry name" value="ATP7, ISOFORM B"/>
    <property type="match status" value="1"/>
</dbReference>
<dbReference type="SUPFAM" id="SSF81665">
    <property type="entry name" value="Calcium ATPase, transmembrane domain M"/>
    <property type="match status" value="1"/>
</dbReference>
<evidence type="ECO:0000259" key="12">
    <source>
        <dbReference type="PROSITE" id="PS50846"/>
    </source>
</evidence>
<dbReference type="FunFam" id="3.30.70.100:FF:000001">
    <property type="entry name" value="ATPase copper transporting beta"/>
    <property type="match status" value="2"/>
</dbReference>
<dbReference type="Gene3D" id="3.40.1110.10">
    <property type="entry name" value="Calcium-transporting ATPase, cytoplasmic domain N"/>
    <property type="match status" value="1"/>
</dbReference>
<dbReference type="NCBIfam" id="TIGR01494">
    <property type="entry name" value="ATPase_P-type"/>
    <property type="match status" value="2"/>
</dbReference>
<name>A0A4Y9YLM5_9APHY</name>
<keyword evidence="5 10" id="KW-0547">Nucleotide-binding</keyword>
<dbReference type="STRING" id="34475.A0A4Y9YLM5"/>
<evidence type="ECO:0000256" key="1">
    <source>
        <dbReference type="ARBA" id="ARBA00004141"/>
    </source>
</evidence>
<dbReference type="InterPro" id="IPR023214">
    <property type="entry name" value="HAD_sf"/>
</dbReference>
<feature type="region of interest" description="Disordered" evidence="11">
    <location>
        <begin position="650"/>
        <end position="683"/>
    </location>
</feature>
<dbReference type="InterPro" id="IPR027256">
    <property type="entry name" value="P-typ_ATPase_IB"/>
</dbReference>
<evidence type="ECO:0000256" key="10">
    <source>
        <dbReference type="RuleBase" id="RU362081"/>
    </source>
</evidence>
<dbReference type="Pfam" id="PF00702">
    <property type="entry name" value="Hydrolase"/>
    <property type="match status" value="1"/>
</dbReference>
<dbReference type="SUPFAM" id="SSF81653">
    <property type="entry name" value="Calcium ATPase, transduction domain A"/>
    <property type="match status" value="1"/>
</dbReference>
<dbReference type="PANTHER" id="PTHR43520:SF32">
    <property type="entry name" value="COPPER RESISTANCE P-TYPE ATPASE (EUROFUNG)"/>
    <property type="match status" value="1"/>
</dbReference>
<dbReference type="Proteomes" id="UP000298390">
    <property type="component" value="Unassembled WGS sequence"/>
</dbReference>
<keyword evidence="3 10" id="KW-0812">Transmembrane</keyword>
<dbReference type="GO" id="GO:0005524">
    <property type="term" value="F:ATP binding"/>
    <property type="evidence" value="ECO:0007669"/>
    <property type="project" value="UniProtKB-UniRule"/>
</dbReference>
<dbReference type="InterPro" id="IPR023299">
    <property type="entry name" value="ATPase_P-typ_cyto_dom_N"/>
</dbReference>
<dbReference type="Gene3D" id="3.40.50.1000">
    <property type="entry name" value="HAD superfamily/HAD-like"/>
    <property type="match status" value="1"/>
</dbReference>
<feature type="region of interest" description="Disordered" evidence="11">
    <location>
        <begin position="167"/>
        <end position="191"/>
    </location>
</feature>
<dbReference type="InterPro" id="IPR017969">
    <property type="entry name" value="Heavy-metal-associated_CS"/>
</dbReference>
<dbReference type="GO" id="GO:0016020">
    <property type="term" value="C:membrane"/>
    <property type="evidence" value="ECO:0007669"/>
    <property type="project" value="UniProtKB-SubCell"/>
</dbReference>
<dbReference type="InterPro" id="IPR008250">
    <property type="entry name" value="ATPase_P-typ_transduc_dom_A_sf"/>
</dbReference>
<feature type="compositionally biased region" description="Basic and acidic residues" evidence="11">
    <location>
        <begin position="666"/>
        <end position="679"/>
    </location>
</feature>
<dbReference type="SFLD" id="SFLDG00002">
    <property type="entry name" value="C1.7:_P-type_atpase_like"/>
    <property type="match status" value="1"/>
</dbReference>
<evidence type="ECO:0000256" key="9">
    <source>
        <dbReference type="ARBA" id="ARBA00023136"/>
    </source>
</evidence>
<dbReference type="GO" id="GO:0055070">
    <property type="term" value="P:copper ion homeostasis"/>
    <property type="evidence" value="ECO:0007669"/>
    <property type="project" value="TreeGrafter"/>
</dbReference>
<evidence type="ECO:0000256" key="4">
    <source>
        <dbReference type="ARBA" id="ARBA00022723"/>
    </source>
</evidence>
<dbReference type="AlphaFoldDB" id="A0A4Y9YLM5"/>
<dbReference type="InterPro" id="IPR001757">
    <property type="entry name" value="P_typ_ATPase"/>
</dbReference>
<evidence type="ECO:0000256" key="5">
    <source>
        <dbReference type="ARBA" id="ARBA00022741"/>
    </source>
</evidence>
<comment type="subcellular location">
    <subcellularLocation>
        <location evidence="1">Membrane</location>
        <topology evidence="1">Multi-pass membrane protein</topology>
    </subcellularLocation>
</comment>
<dbReference type="PRINTS" id="PR00119">
    <property type="entry name" value="CATATPASE"/>
</dbReference>
<dbReference type="InterPro" id="IPR006121">
    <property type="entry name" value="HMA_dom"/>
</dbReference>
<keyword evidence="7" id="KW-1278">Translocase</keyword>
<keyword evidence="6 10" id="KW-0067">ATP-binding</keyword>
<dbReference type="GO" id="GO:0005507">
    <property type="term" value="F:copper ion binding"/>
    <property type="evidence" value="ECO:0007669"/>
    <property type="project" value="TreeGrafter"/>
</dbReference>
<dbReference type="Gene3D" id="3.30.70.100">
    <property type="match status" value="3"/>
</dbReference>
<feature type="domain" description="HMA" evidence="12">
    <location>
        <begin position="14"/>
        <end position="80"/>
    </location>
</feature>
<dbReference type="Gene3D" id="2.70.150.10">
    <property type="entry name" value="Calcium-transporting ATPase, cytoplasmic transduction domain A"/>
    <property type="match status" value="1"/>
</dbReference>
<keyword evidence="8 10" id="KW-1133">Transmembrane helix</keyword>
<dbReference type="InterPro" id="IPR059000">
    <property type="entry name" value="ATPase_P-type_domA"/>
</dbReference>
<feature type="transmembrane region" description="Helical" evidence="10">
    <location>
        <begin position="794"/>
        <end position="818"/>
    </location>
</feature>
<feature type="region of interest" description="Disordered" evidence="11">
    <location>
        <begin position="78"/>
        <end position="98"/>
    </location>
</feature>
<dbReference type="CDD" id="cd00371">
    <property type="entry name" value="HMA"/>
    <property type="match status" value="3"/>
</dbReference>
<evidence type="ECO:0000256" key="11">
    <source>
        <dbReference type="SAM" id="MobiDB-lite"/>
    </source>
</evidence>
<feature type="transmembrane region" description="Helical" evidence="10">
    <location>
        <begin position="564"/>
        <end position="586"/>
    </location>
</feature>
<dbReference type="InterPro" id="IPR036412">
    <property type="entry name" value="HAD-like_sf"/>
</dbReference>
<dbReference type="CDD" id="cd02094">
    <property type="entry name" value="P-type_ATPase_Cu-like"/>
    <property type="match status" value="1"/>
</dbReference>
<dbReference type="SFLD" id="SFLDS00003">
    <property type="entry name" value="Haloacid_Dehalogenase"/>
    <property type="match status" value="1"/>
</dbReference>
<gene>
    <name evidence="13" type="ORF">EVJ58_g3278</name>
</gene>
<dbReference type="InterPro" id="IPR023298">
    <property type="entry name" value="ATPase_P-typ_TM_dom_sf"/>
</dbReference>
<accession>A0A4Y9YLM5</accession>
<evidence type="ECO:0000313" key="13">
    <source>
        <dbReference type="EMBL" id="TFY63404.1"/>
    </source>
</evidence>
<dbReference type="NCBIfam" id="TIGR01525">
    <property type="entry name" value="ATPase-IB_hvy"/>
    <property type="match status" value="1"/>
</dbReference>
<dbReference type="SFLD" id="SFLDF00027">
    <property type="entry name" value="p-type_atpase"/>
    <property type="match status" value="1"/>
</dbReference>
<dbReference type="SUPFAM" id="SSF55008">
    <property type="entry name" value="HMA, heavy metal-associated domain"/>
    <property type="match status" value="3"/>
</dbReference>
<reference evidence="13 14" key="1">
    <citation type="submission" date="2019-01" db="EMBL/GenBank/DDBJ databases">
        <title>Genome sequencing of the rare red list fungi Fomitopsis rosea.</title>
        <authorList>
            <person name="Buettner E."/>
            <person name="Kellner H."/>
        </authorList>
    </citation>
    <scope>NUCLEOTIDE SEQUENCE [LARGE SCALE GENOMIC DNA]</scope>
    <source>
        <strain evidence="13 14">DSM 105464</strain>
    </source>
</reference>
<sequence length="1241" mass="131825">MDALTNPDRDGSDVVTTVFLSNLHCSSCVLSIQNALAALSPAPTSVDVSIVTQTVTVRHLEGLTPAQINEAIEEAGFDIVSDPDDDGPPRTPRTPLPSFASLSLSNNLARLAAPFPPKKQRHLDQCAACQAEQRASVEREAGSPSMAREEHEKGIFVDEGVIRPSSEKTVPLPHTLQKSPPAPEPAAGDSRHHVTLSIGGMTCASCSTAVTHALTDLPGVSDVAVNLLGNSATLNVASADLVPSVAETVEDIGYEAEVISVEPLYVPPAQKVAHVAEAEGPQRVTLSVGGMTCAACLNTVTDVLKGLPGVTDPMVNLLGASATLVVGSKDITPQVVEAIEDAGYEAEVISTEPVNSENDKALEVGPRTVALRVDGMFCGHCPEKVMNAVSSLGDKVTILKPITDHTDPVLRISYVPSSPTFTLRHIIQRISSAPSPDGTPFVASVHHPPSLEDRARRMQEREQRQLLERLVFAVIAAIPTFIIGIVLMDLLPIGRDGRMWVMAPIWTGNTSRASWALFFCATPVMFYSAGTFHRRSMKEIWALWKPGSRTPVWRRFVRFGSMNLLVSTGVSVAYFASIALLALAAAQPVSTSGMGDTTTYFDSVVFLTMFLLIGRFLEAYSKGRTADAITALGKLRPTFALIVIPVSEAREDRNPSPDSSTLGDVDLEKGDVSREDADASKASGTKIERIDAELLEVGDVVRVQHGGSPPADGTIVAGDSGAFDESSLTGESRLVKKQVGDDIFLGTINKGGVVDVRVDAIGGETMLDHVVKVVREGQTRRAPIERVADMITGYFVPVVTLLAIITWVVWLGLGLSGALPPSYLDIDIGGWVVWSLEFAISVFVVACPCGIGLAAPTALLVGSGLAAKYGILARGGGEAFQEAAQLDIVVFDKTGTLTEGGEPKVTDAEIVEREGSRWTRDVILGIAAEVESASSHPLATAIRQHCLDNAASPQSGSAFDETPGRGLKAEFGSLKCSAIIGNEAWMKDHGCSVDGRLANQLDTWKSEGKSVVLLAIRDESADAPAFSLVGLFAIADPLRPEAKSVIEHLHNQSIGTWMISGDNETTAKAVARMVGIPETNVIAGVLPHEKADKIRWLQQVGMKRPQPSIRRLFGKQKLNERCVVAMVGDGINDAPALTAADVGIAIGSGSDVAISSAAFILVSANLYTLLTLTDLSRKIFNRVKFNFFWALFYNTIAVPIAAGVIYPAGNARLPPAWASLLMALSSLALRLYKPPAAALAS</sequence>
<feature type="transmembrane region" description="Helical" evidence="10">
    <location>
        <begin position="1187"/>
        <end position="1209"/>
    </location>
</feature>
<dbReference type="GO" id="GO:0016887">
    <property type="term" value="F:ATP hydrolysis activity"/>
    <property type="evidence" value="ECO:0007669"/>
    <property type="project" value="InterPro"/>
</dbReference>
<dbReference type="PROSITE" id="PS01047">
    <property type="entry name" value="HMA_1"/>
    <property type="match status" value="3"/>
</dbReference>
<evidence type="ECO:0000313" key="14">
    <source>
        <dbReference type="Proteomes" id="UP000298390"/>
    </source>
</evidence>
<evidence type="ECO:0000256" key="3">
    <source>
        <dbReference type="ARBA" id="ARBA00022692"/>
    </source>
</evidence>
<organism evidence="13 14">
    <name type="scientific">Rhodofomes roseus</name>
    <dbReference type="NCBI Taxonomy" id="34475"/>
    <lineage>
        <taxon>Eukaryota</taxon>
        <taxon>Fungi</taxon>
        <taxon>Dikarya</taxon>
        <taxon>Basidiomycota</taxon>
        <taxon>Agaricomycotina</taxon>
        <taxon>Agaricomycetes</taxon>
        <taxon>Polyporales</taxon>
        <taxon>Rhodofomes</taxon>
    </lineage>
</organism>
<dbReference type="EMBL" id="SEKV01000131">
    <property type="protein sequence ID" value="TFY63404.1"/>
    <property type="molecule type" value="Genomic_DNA"/>
</dbReference>
<dbReference type="InterPro" id="IPR044492">
    <property type="entry name" value="P_typ_ATPase_HD_dom"/>
</dbReference>
<feature type="transmembrane region" description="Helical" evidence="10">
    <location>
        <begin position="513"/>
        <end position="532"/>
    </location>
</feature>
<evidence type="ECO:0000256" key="6">
    <source>
        <dbReference type="ARBA" id="ARBA00022840"/>
    </source>
</evidence>